<evidence type="ECO:0000256" key="5">
    <source>
        <dbReference type="ARBA" id="ARBA00022692"/>
    </source>
</evidence>
<feature type="domain" description="Glycosyltransferase RgtA/B/C/D-like" evidence="9">
    <location>
        <begin position="67"/>
        <end position="226"/>
    </location>
</feature>
<feature type="transmembrane region" description="Helical" evidence="8">
    <location>
        <begin position="145"/>
        <end position="162"/>
    </location>
</feature>
<keyword evidence="7 8" id="KW-0472">Membrane</keyword>
<feature type="transmembrane region" description="Helical" evidence="8">
    <location>
        <begin position="210"/>
        <end position="229"/>
    </location>
</feature>
<name>A0ABW2HUE4_9ACTN</name>
<organism evidence="10 11">
    <name type="scientific">Paractinoplanes rhizophilus</name>
    <dbReference type="NCBI Taxonomy" id="1416877"/>
    <lineage>
        <taxon>Bacteria</taxon>
        <taxon>Bacillati</taxon>
        <taxon>Actinomycetota</taxon>
        <taxon>Actinomycetes</taxon>
        <taxon>Micromonosporales</taxon>
        <taxon>Micromonosporaceae</taxon>
        <taxon>Paractinoplanes</taxon>
    </lineage>
</organism>
<keyword evidence="6 8" id="KW-1133">Transmembrane helix</keyword>
<keyword evidence="3 10" id="KW-0328">Glycosyltransferase</keyword>
<dbReference type="InterPro" id="IPR050297">
    <property type="entry name" value="LipidA_mod_glycosyltrf_83"/>
</dbReference>
<feature type="transmembrane region" description="Helical" evidence="8">
    <location>
        <begin position="88"/>
        <end position="109"/>
    </location>
</feature>
<feature type="transmembrane region" description="Helical" evidence="8">
    <location>
        <begin position="183"/>
        <end position="204"/>
    </location>
</feature>
<evidence type="ECO:0000256" key="8">
    <source>
        <dbReference type="SAM" id="Phobius"/>
    </source>
</evidence>
<feature type="transmembrane region" description="Helical" evidence="8">
    <location>
        <begin position="20"/>
        <end position="40"/>
    </location>
</feature>
<evidence type="ECO:0000256" key="3">
    <source>
        <dbReference type="ARBA" id="ARBA00022676"/>
    </source>
</evidence>
<dbReference type="GO" id="GO:0016757">
    <property type="term" value="F:glycosyltransferase activity"/>
    <property type="evidence" value="ECO:0007669"/>
    <property type="project" value="UniProtKB-KW"/>
</dbReference>
<evidence type="ECO:0000313" key="11">
    <source>
        <dbReference type="Proteomes" id="UP001596548"/>
    </source>
</evidence>
<evidence type="ECO:0000259" key="9">
    <source>
        <dbReference type="Pfam" id="PF13231"/>
    </source>
</evidence>
<evidence type="ECO:0000256" key="4">
    <source>
        <dbReference type="ARBA" id="ARBA00022679"/>
    </source>
</evidence>
<comment type="caution">
    <text evidence="10">The sequence shown here is derived from an EMBL/GenBank/DDBJ whole genome shotgun (WGS) entry which is preliminary data.</text>
</comment>
<feature type="transmembrane region" description="Helical" evidence="8">
    <location>
        <begin position="337"/>
        <end position="357"/>
    </location>
</feature>
<dbReference type="EMBL" id="JBHTBJ010000011">
    <property type="protein sequence ID" value="MFC7275758.1"/>
    <property type="molecule type" value="Genomic_DNA"/>
</dbReference>
<keyword evidence="11" id="KW-1185">Reference proteome</keyword>
<sequence length="507" mass="53915">MTAAAVARTGDRPAVARPLPAFAVTPVGGVATALVALLLATAGRYGYHRDELYFRLLARHLAIGYVDQPPWVALVARGSIAVFGDTVFALRVVPALTAAATAVVLALIAREMGGRAAAQTLAALGALGLFPLVAGHTLLTVGPDLLVWTLVTLALLRALLRRQRSAWLAAGCVAGLGTYNKHLVVLLLAGVAGGMLLAGPRAVLRSPWPWAAAGLATLIAAPNLAYQLVHGFPQVAMARALAAHKGPQARELFLPLQPVLLGLPLAGVWPAGWWSLLRRTELRRARAIAVAYPLMCVLLLITAGQFYYTLGLVLSLHAVGSVTVLRWAGQHGRRHALIWAAAVLNTAIAAVVALPLLPVRTLAETPIPAINQVVRDQLGWPTYVAQIAAVYRQMPDQGAAVLIVGNYGEAGAVDRYGARYELPRVYSGQNQLYYLGRPPESATSAVVVTQGDSAGPLLRDVFRRCTIVARLDNGLHVANEEQDTPIRVCTGPRGSWATLWPRFRALD</sequence>
<dbReference type="RefSeq" id="WP_378969257.1">
    <property type="nucleotide sequence ID" value="NZ_JBHTBJ010000011.1"/>
</dbReference>
<dbReference type="PANTHER" id="PTHR33908:SF11">
    <property type="entry name" value="MEMBRANE PROTEIN"/>
    <property type="match status" value="1"/>
</dbReference>
<gene>
    <name evidence="10" type="ORF">ACFQS1_17350</name>
</gene>
<dbReference type="EC" id="2.4.-.-" evidence="10"/>
<evidence type="ECO:0000313" key="10">
    <source>
        <dbReference type="EMBL" id="MFC7275758.1"/>
    </source>
</evidence>
<keyword evidence="5 8" id="KW-0812">Transmembrane</keyword>
<protein>
    <submittedName>
        <fullName evidence="10">Glycosyltransferase family 39 protein</fullName>
        <ecNumber evidence="10">2.4.-.-</ecNumber>
    </submittedName>
</protein>
<dbReference type="PANTHER" id="PTHR33908">
    <property type="entry name" value="MANNOSYLTRANSFERASE YKCB-RELATED"/>
    <property type="match status" value="1"/>
</dbReference>
<reference evidence="11" key="1">
    <citation type="journal article" date="2019" name="Int. J. Syst. Evol. Microbiol.">
        <title>The Global Catalogue of Microorganisms (GCM) 10K type strain sequencing project: providing services to taxonomists for standard genome sequencing and annotation.</title>
        <authorList>
            <consortium name="The Broad Institute Genomics Platform"/>
            <consortium name="The Broad Institute Genome Sequencing Center for Infectious Disease"/>
            <person name="Wu L."/>
            <person name="Ma J."/>
        </authorList>
    </citation>
    <scope>NUCLEOTIDE SEQUENCE [LARGE SCALE GENOMIC DNA]</scope>
    <source>
        <strain evidence="11">XZYJT-10</strain>
    </source>
</reference>
<evidence type="ECO:0000256" key="2">
    <source>
        <dbReference type="ARBA" id="ARBA00022475"/>
    </source>
</evidence>
<proteinExistence type="predicted"/>
<dbReference type="Pfam" id="PF13231">
    <property type="entry name" value="PMT_2"/>
    <property type="match status" value="1"/>
</dbReference>
<comment type="subcellular location">
    <subcellularLocation>
        <location evidence="1">Cell membrane</location>
        <topology evidence="1">Multi-pass membrane protein</topology>
    </subcellularLocation>
</comment>
<evidence type="ECO:0000256" key="7">
    <source>
        <dbReference type="ARBA" id="ARBA00023136"/>
    </source>
</evidence>
<accession>A0ABW2HUE4</accession>
<dbReference type="InterPro" id="IPR038731">
    <property type="entry name" value="RgtA/B/C-like"/>
</dbReference>
<evidence type="ECO:0000256" key="6">
    <source>
        <dbReference type="ARBA" id="ARBA00022989"/>
    </source>
</evidence>
<evidence type="ECO:0000256" key="1">
    <source>
        <dbReference type="ARBA" id="ARBA00004651"/>
    </source>
</evidence>
<keyword evidence="2" id="KW-1003">Cell membrane</keyword>
<feature type="transmembrane region" description="Helical" evidence="8">
    <location>
        <begin position="121"/>
        <end position="139"/>
    </location>
</feature>
<dbReference type="Proteomes" id="UP001596548">
    <property type="component" value="Unassembled WGS sequence"/>
</dbReference>
<keyword evidence="4 10" id="KW-0808">Transferase</keyword>